<organism evidence="16 17">
    <name type="scientific">Candidatus Enterousia intestinigallinarum</name>
    <dbReference type="NCBI Taxonomy" id="2840790"/>
    <lineage>
        <taxon>Bacteria</taxon>
        <taxon>Pseudomonadati</taxon>
        <taxon>Pseudomonadota</taxon>
        <taxon>Alphaproteobacteria</taxon>
        <taxon>Candidatus Enterousia</taxon>
    </lineage>
</organism>
<comment type="subunit">
    <text evidence="13">Interacts with the Sec translocase complex via SecD. Specifically interacts with transmembrane segments of nascent integral membrane proteins during membrane integration.</text>
</comment>
<evidence type="ECO:0000256" key="3">
    <source>
        <dbReference type="ARBA" id="ARBA00015325"/>
    </source>
</evidence>
<reference evidence="16" key="2">
    <citation type="journal article" date="2021" name="PeerJ">
        <title>Extensive microbial diversity within the chicken gut microbiome revealed by metagenomics and culture.</title>
        <authorList>
            <person name="Gilroy R."/>
            <person name="Ravi A."/>
            <person name="Getino M."/>
            <person name="Pursley I."/>
            <person name="Horton D.L."/>
            <person name="Alikhan N.F."/>
            <person name="Baker D."/>
            <person name="Gharbi K."/>
            <person name="Hall N."/>
            <person name="Watson M."/>
            <person name="Adriaenssens E.M."/>
            <person name="Foster-Nyarko E."/>
            <person name="Jarju S."/>
            <person name="Secka A."/>
            <person name="Antonio M."/>
            <person name="Oren A."/>
            <person name="Chaudhuri R.R."/>
            <person name="La Ragione R."/>
            <person name="Hildebrand F."/>
            <person name="Pallen M.J."/>
        </authorList>
    </citation>
    <scope>NUCLEOTIDE SEQUENCE</scope>
    <source>
        <strain evidence="16">ChiGjej3B3-5194</strain>
    </source>
</reference>
<evidence type="ECO:0000256" key="2">
    <source>
        <dbReference type="ARBA" id="ARBA00010527"/>
    </source>
</evidence>
<dbReference type="Gene3D" id="2.70.98.90">
    <property type="match status" value="1"/>
</dbReference>
<sequence length="524" mass="58942">MVKYMDNSNSGFRQWNAARDANAKKSRLGGILWWFILFLASWWLISWWMSPTKPQTQNDTTPAIEAVDLSAVPVERISSDNLTADVQGLRISNIELLKYASDAANDESAPVKLLGTDGAFAEVGVLSTGTTAPTATTVWTQNGDTYNWRNSDGVEFSRTIKIDGYVISVADTIKNAGKDEISVAPYARIVRPNDAKSSAGVYTGSVAFVNSDLEREDWSRIADKSFAYSTTNGFIGFVDQYWETVLSVASPDQTMRVRPLGDMFQADAAAAAVSIAPGATQTITTNLYMGPRDHRILQTADAMIAGIDQTVDYGWFWFFVRPILWLLYVLNSFVMNYGVAIILMTLLLRLAMWPLTRKSYVSMMAMQKMQPEMARIQKLYANDKARMQMEIMRLYQTHKTSPMSGCLPMLIQIPIFFALYKALLISVQMRSAHFLWISDLASMDPYFILPILMGLTMWLQQHLQTASNGAQTNDAVAQTQKMMKWMPLLFTVMFAWMPAGLVLYWTVSNIFGIGQMYYIKKLNK</sequence>
<dbReference type="InterPro" id="IPR028055">
    <property type="entry name" value="YidC/Oxa/ALB_C"/>
</dbReference>
<feature type="domain" description="Membrane insertase YidC/Oxa/ALB C-terminal" evidence="14">
    <location>
        <begin position="337"/>
        <end position="521"/>
    </location>
</feature>
<keyword evidence="8 13" id="KW-1133">Transmembrane helix</keyword>
<feature type="domain" description="Membrane insertase YidC N-terminal" evidence="15">
    <location>
        <begin position="82"/>
        <end position="326"/>
    </location>
</feature>
<dbReference type="InterPro" id="IPR001708">
    <property type="entry name" value="YidC/ALB3/OXA1/COX18"/>
</dbReference>
<dbReference type="GO" id="GO:0051205">
    <property type="term" value="P:protein insertion into membrane"/>
    <property type="evidence" value="ECO:0007669"/>
    <property type="project" value="TreeGrafter"/>
</dbReference>
<dbReference type="Proteomes" id="UP000886742">
    <property type="component" value="Unassembled WGS sequence"/>
</dbReference>
<evidence type="ECO:0000256" key="13">
    <source>
        <dbReference type="HAMAP-Rule" id="MF_01810"/>
    </source>
</evidence>
<gene>
    <name evidence="13 16" type="primary">yidC</name>
    <name evidence="16" type="ORF">IAD02_00740</name>
</gene>
<evidence type="ECO:0000256" key="4">
    <source>
        <dbReference type="ARBA" id="ARBA00022448"/>
    </source>
</evidence>
<comment type="caution">
    <text evidence="16">The sequence shown here is derived from an EMBL/GenBank/DDBJ whole genome shotgun (WGS) entry which is preliminary data.</text>
</comment>
<keyword evidence="10 13" id="KW-0143">Chaperone</keyword>
<dbReference type="PRINTS" id="PR00701">
    <property type="entry name" value="60KDINNERMP"/>
</dbReference>
<dbReference type="PRINTS" id="PR01900">
    <property type="entry name" value="YIDCPROTEIN"/>
</dbReference>
<dbReference type="CDD" id="cd20070">
    <property type="entry name" value="5TM_YidC_Alb3"/>
    <property type="match status" value="1"/>
</dbReference>
<dbReference type="NCBIfam" id="TIGR03592">
    <property type="entry name" value="yidC_oxa1_cterm"/>
    <property type="match status" value="1"/>
</dbReference>
<dbReference type="InterPro" id="IPR019998">
    <property type="entry name" value="Membr_insert_YidC"/>
</dbReference>
<evidence type="ECO:0000256" key="12">
    <source>
        <dbReference type="ARBA" id="ARBA00033342"/>
    </source>
</evidence>
<keyword evidence="7 13" id="KW-0653">Protein transport</keyword>
<dbReference type="NCBIfam" id="TIGR03593">
    <property type="entry name" value="yidC_nterm"/>
    <property type="match status" value="1"/>
</dbReference>
<dbReference type="EMBL" id="DVJI01000005">
    <property type="protein sequence ID" value="HIS70503.1"/>
    <property type="molecule type" value="Genomic_DNA"/>
</dbReference>
<keyword evidence="9 13" id="KW-0472">Membrane</keyword>
<feature type="transmembrane region" description="Helical" evidence="13">
    <location>
        <begin position="31"/>
        <end position="49"/>
    </location>
</feature>
<dbReference type="InterPro" id="IPR038221">
    <property type="entry name" value="YidC_periplasmic_sf"/>
</dbReference>
<evidence type="ECO:0000256" key="1">
    <source>
        <dbReference type="ARBA" id="ARBA00004429"/>
    </source>
</evidence>
<evidence type="ECO:0000256" key="6">
    <source>
        <dbReference type="ARBA" id="ARBA00022692"/>
    </source>
</evidence>
<dbReference type="InterPro" id="IPR028053">
    <property type="entry name" value="Membr_insert_YidC_N"/>
</dbReference>
<dbReference type="NCBIfam" id="NF002353">
    <property type="entry name" value="PRK01318.1-4"/>
    <property type="match status" value="1"/>
</dbReference>
<evidence type="ECO:0000259" key="15">
    <source>
        <dbReference type="Pfam" id="PF14849"/>
    </source>
</evidence>
<protein>
    <recommendedName>
        <fullName evidence="3 13">Membrane protein insertase YidC</fullName>
    </recommendedName>
    <alternativeName>
        <fullName evidence="12 13">Foldase YidC</fullName>
    </alternativeName>
    <alternativeName>
        <fullName evidence="13">Membrane protein YidC</fullName>
    </alternativeName>
    <alternativeName>
        <fullName evidence="11 13">membrane integrase YidC</fullName>
    </alternativeName>
</protein>
<dbReference type="AlphaFoldDB" id="A0A9D1FGD9"/>
<evidence type="ECO:0000256" key="11">
    <source>
        <dbReference type="ARBA" id="ARBA00033245"/>
    </source>
</evidence>
<evidence type="ECO:0000256" key="8">
    <source>
        <dbReference type="ARBA" id="ARBA00022989"/>
    </source>
</evidence>
<dbReference type="GO" id="GO:0015031">
    <property type="term" value="P:protein transport"/>
    <property type="evidence" value="ECO:0007669"/>
    <property type="project" value="UniProtKB-KW"/>
</dbReference>
<evidence type="ECO:0000256" key="7">
    <source>
        <dbReference type="ARBA" id="ARBA00022927"/>
    </source>
</evidence>
<evidence type="ECO:0000256" key="9">
    <source>
        <dbReference type="ARBA" id="ARBA00023136"/>
    </source>
</evidence>
<keyword evidence="5 13" id="KW-1003">Cell membrane</keyword>
<name>A0A9D1FGD9_9PROT</name>
<keyword evidence="6 13" id="KW-0812">Transmembrane</keyword>
<evidence type="ECO:0000259" key="14">
    <source>
        <dbReference type="Pfam" id="PF02096"/>
    </source>
</evidence>
<dbReference type="HAMAP" id="MF_01810">
    <property type="entry name" value="YidC_type1"/>
    <property type="match status" value="1"/>
</dbReference>
<dbReference type="Pfam" id="PF02096">
    <property type="entry name" value="60KD_IMP"/>
    <property type="match status" value="1"/>
</dbReference>
<reference evidence="16" key="1">
    <citation type="submission" date="2020-10" db="EMBL/GenBank/DDBJ databases">
        <authorList>
            <person name="Gilroy R."/>
        </authorList>
    </citation>
    <scope>NUCLEOTIDE SEQUENCE</scope>
    <source>
        <strain evidence="16">ChiGjej3B3-5194</strain>
    </source>
</reference>
<dbReference type="CDD" id="cd19961">
    <property type="entry name" value="EcYidC-like_peri"/>
    <property type="match status" value="1"/>
</dbReference>
<feature type="transmembrane region" description="Helical" evidence="13">
    <location>
        <begin position="337"/>
        <end position="356"/>
    </location>
</feature>
<proteinExistence type="inferred from homology"/>
<dbReference type="GO" id="GO:0032977">
    <property type="term" value="F:membrane insertase activity"/>
    <property type="evidence" value="ECO:0007669"/>
    <property type="project" value="InterPro"/>
</dbReference>
<comment type="function">
    <text evidence="13">Required for the insertion and/or proper folding and/or complex formation of integral membrane proteins into the membrane. Involved in integration of membrane proteins that insert both dependently and independently of the Sec translocase complex, as well as at least some lipoproteins. Aids folding of multispanning membrane proteins.</text>
</comment>
<feature type="transmembrane region" description="Helical" evidence="13">
    <location>
        <begin position="488"/>
        <end position="514"/>
    </location>
</feature>
<accession>A0A9D1FGD9</accession>
<dbReference type="PANTHER" id="PTHR12428:SF65">
    <property type="entry name" value="CYTOCHROME C OXIDASE ASSEMBLY PROTEIN COX18, MITOCHONDRIAL"/>
    <property type="match status" value="1"/>
</dbReference>
<keyword evidence="4 13" id="KW-0813">Transport</keyword>
<feature type="transmembrane region" description="Helical" evidence="13">
    <location>
        <begin position="434"/>
        <end position="459"/>
    </location>
</feature>
<dbReference type="InterPro" id="IPR047196">
    <property type="entry name" value="YidC_ALB_C"/>
</dbReference>
<feature type="transmembrane region" description="Helical" evidence="13">
    <location>
        <begin position="313"/>
        <end position="330"/>
    </location>
</feature>
<evidence type="ECO:0000313" key="16">
    <source>
        <dbReference type="EMBL" id="HIS70503.1"/>
    </source>
</evidence>
<evidence type="ECO:0000256" key="10">
    <source>
        <dbReference type="ARBA" id="ARBA00023186"/>
    </source>
</evidence>
<comment type="subcellular location">
    <subcellularLocation>
        <location evidence="1">Cell inner membrane</location>
        <topology evidence="1">Multi-pass membrane protein</topology>
    </subcellularLocation>
    <subcellularLocation>
        <location evidence="13">Cell membrane</location>
        <topology evidence="13">Multi-pass membrane protein</topology>
    </subcellularLocation>
</comment>
<evidence type="ECO:0000313" key="17">
    <source>
        <dbReference type="Proteomes" id="UP000886742"/>
    </source>
</evidence>
<evidence type="ECO:0000256" key="5">
    <source>
        <dbReference type="ARBA" id="ARBA00022475"/>
    </source>
</evidence>
<comment type="similarity">
    <text evidence="2 13">Belongs to the OXA1/ALB3/YidC family. Type 1 subfamily.</text>
</comment>
<dbReference type="GO" id="GO:0005886">
    <property type="term" value="C:plasma membrane"/>
    <property type="evidence" value="ECO:0007669"/>
    <property type="project" value="UniProtKB-SubCell"/>
</dbReference>
<feature type="transmembrane region" description="Helical" evidence="13">
    <location>
        <begin position="409"/>
        <end position="427"/>
    </location>
</feature>
<dbReference type="PANTHER" id="PTHR12428">
    <property type="entry name" value="OXA1"/>
    <property type="match status" value="1"/>
</dbReference>
<dbReference type="Pfam" id="PF14849">
    <property type="entry name" value="YidC_periplas"/>
    <property type="match status" value="1"/>
</dbReference>